<organism evidence="1 2">
    <name type="scientific">Porphyridium purpureum</name>
    <name type="common">Red alga</name>
    <name type="synonym">Porphyridium cruentum</name>
    <dbReference type="NCBI Taxonomy" id="35688"/>
    <lineage>
        <taxon>Eukaryota</taxon>
        <taxon>Rhodophyta</taxon>
        <taxon>Bangiophyceae</taxon>
        <taxon>Porphyridiales</taxon>
        <taxon>Porphyridiaceae</taxon>
        <taxon>Porphyridium</taxon>
    </lineage>
</organism>
<name>A0A5J4YJ10_PORPP</name>
<comment type="caution">
    <text evidence="1">The sequence shown here is derived from an EMBL/GenBank/DDBJ whole genome shotgun (WGS) entry which is preliminary data.</text>
</comment>
<dbReference type="EMBL" id="VRMN01000015">
    <property type="protein sequence ID" value="KAA8491228.1"/>
    <property type="molecule type" value="Genomic_DNA"/>
</dbReference>
<proteinExistence type="predicted"/>
<evidence type="ECO:0000313" key="2">
    <source>
        <dbReference type="Proteomes" id="UP000324585"/>
    </source>
</evidence>
<dbReference type="Proteomes" id="UP000324585">
    <property type="component" value="Unassembled WGS sequence"/>
</dbReference>
<reference evidence="2" key="1">
    <citation type="journal article" date="2019" name="Nat. Commun.">
        <title>Expansion of phycobilisome linker gene families in mesophilic red algae.</title>
        <authorList>
            <person name="Lee J."/>
            <person name="Kim D."/>
            <person name="Bhattacharya D."/>
            <person name="Yoon H.S."/>
        </authorList>
    </citation>
    <scope>NUCLEOTIDE SEQUENCE [LARGE SCALE GENOMIC DNA]</scope>
    <source>
        <strain evidence="2">CCMP 1328</strain>
    </source>
</reference>
<keyword evidence="2" id="KW-1185">Reference proteome</keyword>
<dbReference type="AlphaFoldDB" id="A0A5J4YJ10"/>
<accession>A0A5J4YJ10</accession>
<evidence type="ECO:0000313" key="1">
    <source>
        <dbReference type="EMBL" id="KAA8491228.1"/>
    </source>
</evidence>
<sequence>MTTTTKTKKTAIMLQHISQDRPGLQTAFQDAAATVTLGMAQELGLSQGPSLSHQFLLLMYDLVLSLSTEYILLGLHILSALVPRPRLHVLEAQDLSLQARSRASMQVHQALLVVQGLQTLLPQGPKP</sequence>
<protein>
    <submittedName>
        <fullName evidence="1">Uncharacterized protein</fullName>
    </submittedName>
</protein>
<gene>
    <name evidence="1" type="ORF">FVE85_9523</name>
</gene>